<name>A0A0N4ZR81_PARTI</name>
<proteinExistence type="inferred from homology"/>
<dbReference type="InterPro" id="IPR025993">
    <property type="entry name" value="Ceramide_glucosylTrfase"/>
</dbReference>
<evidence type="ECO:0000313" key="18">
    <source>
        <dbReference type="WBParaSite" id="PTRK_0001101600.1"/>
    </source>
</evidence>
<dbReference type="InterPro" id="IPR029044">
    <property type="entry name" value="Nucleotide-diphossugar_trans"/>
</dbReference>
<accession>A0A0N4ZR81</accession>
<dbReference type="WBParaSite" id="PTRK_0001101600.1">
    <property type="protein sequence ID" value="PTRK_0001101600.1"/>
    <property type="gene ID" value="PTRK_0001101600"/>
</dbReference>
<reference evidence="18" key="1">
    <citation type="submission" date="2017-02" db="UniProtKB">
        <authorList>
            <consortium name="WormBaseParasite"/>
        </authorList>
    </citation>
    <scope>IDENTIFICATION</scope>
</reference>
<keyword evidence="12" id="KW-0443">Lipid metabolism</keyword>
<evidence type="ECO:0000256" key="4">
    <source>
        <dbReference type="ARBA" id="ARBA00006739"/>
    </source>
</evidence>
<dbReference type="Proteomes" id="UP000038045">
    <property type="component" value="Unplaced"/>
</dbReference>
<protein>
    <recommendedName>
        <fullName evidence="5">ceramide glucosyltransferase</fullName>
        <ecNumber evidence="5">2.4.1.80</ecNumber>
    </recommendedName>
</protein>
<evidence type="ECO:0000256" key="2">
    <source>
        <dbReference type="ARBA" id="ARBA00004760"/>
    </source>
</evidence>
<dbReference type="AlphaFoldDB" id="A0A0N4ZR81"/>
<keyword evidence="13 16" id="KW-0472">Membrane</keyword>
<dbReference type="STRING" id="131310.A0A0N4ZR81"/>
<dbReference type="SUPFAM" id="SSF53448">
    <property type="entry name" value="Nucleotide-diphospho-sugar transferases"/>
    <property type="match status" value="1"/>
</dbReference>
<keyword evidence="11" id="KW-0333">Golgi apparatus</keyword>
<keyword evidence="6" id="KW-0444">Lipid biosynthesis</keyword>
<evidence type="ECO:0000256" key="13">
    <source>
        <dbReference type="ARBA" id="ARBA00023136"/>
    </source>
</evidence>
<dbReference type="GO" id="GO:0006679">
    <property type="term" value="P:glucosylceramide biosynthetic process"/>
    <property type="evidence" value="ECO:0007669"/>
    <property type="project" value="TreeGrafter"/>
</dbReference>
<evidence type="ECO:0000256" key="14">
    <source>
        <dbReference type="ARBA" id="ARBA00047869"/>
    </source>
</evidence>
<comment type="similarity">
    <text evidence="4">Belongs to the glycosyltransferase 2 family.</text>
</comment>
<evidence type="ECO:0000256" key="10">
    <source>
        <dbReference type="ARBA" id="ARBA00022989"/>
    </source>
</evidence>
<evidence type="ECO:0000256" key="5">
    <source>
        <dbReference type="ARBA" id="ARBA00012699"/>
    </source>
</evidence>
<keyword evidence="9 16" id="KW-0812">Transmembrane</keyword>
<evidence type="ECO:0000256" key="3">
    <source>
        <dbReference type="ARBA" id="ARBA00004991"/>
    </source>
</evidence>
<feature type="transmembrane region" description="Helical" evidence="16">
    <location>
        <begin position="321"/>
        <end position="340"/>
    </location>
</feature>
<evidence type="ECO:0000313" key="17">
    <source>
        <dbReference type="Proteomes" id="UP000038045"/>
    </source>
</evidence>
<dbReference type="Gene3D" id="3.90.550.10">
    <property type="entry name" value="Spore Coat Polysaccharide Biosynthesis Protein SpsA, Chain A"/>
    <property type="match status" value="1"/>
</dbReference>
<keyword evidence="17" id="KW-1185">Reference proteome</keyword>
<dbReference type="CDD" id="cd02520">
    <property type="entry name" value="Glucosylceramide_synthase"/>
    <property type="match status" value="1"/>
</dbReference>
<comment type="pathway">
    <text evidence="2">Lipid metabolism; sphingolipid metabolism.</text>
</comment>
<comment type="pathway">
    <text evidence="3">Sphingolipid metabolism.</text>
</comment>
<dbReference type="FunFam" id="3.90.550.10:FF:000041">
    <property type="entry name" value="UDP-glucose ceramide glucosyltransferase"/>
    <property type="match status" value="1"/>
</dbReference>
<feature type="transmembrane region" description="Helical" evidence="16">
    <location>
        <begin position="288"/>
        <end position="315"/>
    </location>
</feature>
<organism evidence="17 18">
    <name type="scientific">Parastrongyloides trichosuri</name>
    <name type="common">Possum-specific nematode worm</name>
    <dbReference type="NCBI Taxonomy" id="131310"/>
    <lineage>
        <taxon>Eukaryota</taxon>
        <taxon>Metazoa</taxon>
        <taxon>Ecdysozoa</taxon>
        <taxon>Nematoda</taxon>
        <taxon>Chromadorea</taxon>
        <taxon>Rhabditida</taxon>
        <taxon>Tylenchina</taxon>
        <taxon>Panagrolaimomorpha</taxon>
        <taxon>Strongyloidoidea</taxon>
        <taxon>Strongyloididae</taxon>
        <taxon>Parastrongyloides</taxon>
    </lineage>
</organism>
<keyword evidence="10 16" id="KW-1133">Transmembrane helix</keyword>
<dbReference type="GO" id="GO:0000139">
    <property type="term" value="C:Golgi membrane"/>
    <property type="evidence" value="ECO:0007669"/>
    <property type="project" value="UniProtKB-SubCell"/>
</dbReference>
<dbReference type="EC" id="2.4.1.80" evidence="5"/>
<evidence type="ECO:0000256" key="16">
    <source>
        <dbReference type="SAM" id="Phobius"/>
    </source>
</evidence>
<comment type="catalytic activity">
    <reaction evidence="15">
        <text>N-(9Z-octadecenoyl)-sphing-4-enine + UDP-alpha-D-xylose = beta-D-xylosyl-(1&lt;-&gt;1')-N-(9Z-octadecenoyl)-sphing-4-enine + UDP + H(+)</text>
        <dbReference type="Rhea" id="RHEA:70247"/>
        <dbReference type="ChEBI" id="CHEBI:15378"/>
        <dbReference type="ChEBI" id="CHEBI:57632"/>
        <dbReference type="ChEBI" id="CHEBI:58223"/>
        <dbReference type="ChEBI" id="CHEBI:77996"/>
        <dbReference type="ChEBI" id="CHEBI:189081"/>
    </reaction>
    <physiologicalReaction direction="left-to-right" evidence="15">
        <dbReference type="Rhea" id="RHEA:70248"/>
    </physiologicalReaction>
</comment>
<keyword evidence="8" id="KW-0808">Transferase</keyword>
<evidence type="ECO:0000256" key="8">
    <source>
        <dbReference type="ARBA" id="ARBA00022679"/>
    </source>
</evidence>
<comment type="catalytic activity">
    <reaction evidence="14">
        <text>UDP-alpha-D-xylose + an N-acylsphing-4-enine = a beta-D-xylosyl-(1&lt;-&gt;1')-N-acylsphing-4-enine + UDP + H(+)</text>
        <dbReference type="Rhea" id="RHEA:70243"/>
        <dbReference type="ChEBI" id="CHEBI:15378"/>
        <dbReference type="ChEBI" id="CHEBI:52639"/>
        <dbReference type="ChEBI" id="CHEBI:57632"/>
        <dbReference type="ChEBI" id="CHEBI:58223"/>
        <dbReference type="ChEBI" id="CHEBI:189068"/>
    </reaction>
    <physiologicalReaction direction="left-to-right" evidence="14">
        <dbReference type="Rhea" id="RHEA:70244"/>
    </physiologicalReaction>
</comment>
<evidence type="ECO:0000256" key="6">
    <source>
        <dbReference type="ARBA" id="ARBA00022516"/>
    </source>
</evidence>
<dbReference type="PANTHER" id="PTHR12726:SF0">
    <property type="entry name" value="CERAMIDE GLUCOSYLTRANSFERASE"/>
    <property type="match status" value="1"/>
</dbReference>
<dbReference type="GO" id="GO:0008120">
    <property type="term" value="F:ceramide glucosyltransferase activity"/>
    <property type="evidence" value="ECO:0007669"/>
    <property type="project" value="UniProtKB-EC"/>
</dbReference>
<evidence type="ECO:0000256" key="12">
    <source>
        <dbReference type="ARBA" id="ARBA00023098"/>
    </source>
</evidence>
<evidence type="ECO:0000256" key="7">
    <source>
        <dbReference type="ARBA" id="ARBA00022676"/>
    </source>
</evidence>
<evidence type="ECO:0000256" key="11">
    <source>
        <dbReference type="ARBA" id="ARBA00023034"/>
    </source>
</evidence>
<evidence type="ECO:0000256" key="9">
    <source>
        <dbReference type="ARBA" id="ARBA00022692"/>
    </source>
</evidence>
<dbReference type="PANTHER" id="PTHR12726">
    <property type="entry name" value="CERAMIDE GLUCOSYLTRANSFERASE"/>
    <property type="match status" value="1"/>
</dbReference>
<evidence type="ECO:0000256" key="1">
    <source>
        <dbReference type="ARBA" id="ARBA00004653"/>
    </source>
</evidence>
<sequence>MESYPILKEWDYMTWVKFILSLISLIFVICIWILHIIAHYYGRTHLHRSIDKLKKYPGVSIIKPLLGVDSKLKENLISIFEINYPKYEIIFCFIDKNDSALILVKELCKKYSHISTKICVGGEPVGPNPKINNMMPGFRKVTNPFILISDANIYMEKNSLTDMISCMKDNIGLVTQIPFCKTREGKTAAFEKVFFGTSHARIYLAGNFLEITCSTGMSALLRKSILDVCGGLSNFSQYLAEDYFLGKSFLKKGYKSCISHMPALQNSEPTTIASFNDRICRWMKLRMAMLFHTFLLEPLQEPLICGILGAVSLNYFFNLNILYYIIVHLVIWCLFDFNLLRILDKEKSPEISFPYFIYLWLLRELTTYPMYIKALLQPNIKWKTGTYRLSWGGKIKKVYD</sequence>
<dbReference type="Pfam" id="PF13506">
    <property type="entry name" value="Glyco_transf_21"/>
    <property type="match status" value="1"/>
</dbReference>
<keyword evidence="7" id="KW-0328">Glycosyltransferase</keyword>
<dbReference type="UniPathway" id="UPA00222"/>
<evidence type="ECO:0000256" key="15">
    <source>
        <dbReference type="ARBA" id="ARBA00048104"/>
    </source>
</evidence>
<feature type="transmembrane region" description="Helical" evidence="16">
    <location>
        <begin position="12"/>
        <end position="38"/>
    </location>
</feature>
<comment type="subcellular location">
    <subcellularLocation>
        <location evidence="1">Golgi apparatus membrane</location>
        <topology evidence="1">Multi-pass membrane protein</topology>
    </subcellularLocation>
</comment>